<accession>A0A6S6TD37</accession>
<name>A0A6S6TD37_9BACT</name>
<dbReference type="PROSITE" id="PS00141">
    <property type="entry name" value="ASP_PROTEASE"/>
    <property type="match status" value="1"/>
</dbReference>
<sequence length="228" mass="26000">TETASATEVESLHLNLISTSKSHVEELKASKNLLKLLSFLKERIEIGIKVPFYTYTLAQYYVNIQEYTLATQVLKELEYDEEYGEKAKNLLKEIEEKIVQNQEYTHQLVLNKVGEHFTITVHVNHEPLTLLLDTGATLTMVNEEKISSLTILKENITLNTVGGEIHAQLQEADTFSVGDIELEKFQIVTSPFEQKNADGLLGMNFFKRFKFKIDQEAGLLYLGKKTIE</sequence>
<dbReference type="GO" id="GO:0006508">
    <property type="term" value="P:proteolysis"/>
    <property type="evidence" value="ECO:0007669"/>
    <property type="project" value="InterPro"/>
</dbReference>
<dbReference type="Pfam" id="PF13975">
    <property type="entry name" value="gag-asp_proteas"/>
    <property type="match status" value="1"/>
</dbReference>
<dbReference type="EMBL" id="CACVAZ010000112">
    <property type="protein sequence ID" value="CAA6817254.1"/>
    <property type="molecule type" value="Genomic_DNA"/>
</dbReference>
<dbReference type="GO" id="GO:0004190">
    <property type="term" value="F:aspartic-type endopeptidase activity"/>
    <property type="evidence" value="ECO:0007669"/>
    <property type="project" value="InterPro"/>
</dbReference>
<dbReference type="CDD" id="cd05483">
    <property type="entry name" value="retropepsin_like_bacteria"/>
    <property type="match status" value="1"/>
</dbReference>
<dbReference type="PROSITE" id="PS50175">
    <property type="entry name" value="ASP_PROT_RETROV"/>
    <property type="match status" value="1"/>
</dbReference>
<evidence type="ECO:0000259" key="2">
    <source>
        <dbReference type="PROSITE" id="PS50175"/>
    </source>
</evidence>
<gene>
    <name evidence="3" type="ORF">HELGO_WM45467</name>
</gene>
<dbReference type="Gene3D" id="2.40.70.10">
    <property type="entry name" value="Acid Proteases"/>
    <property type="match status" value="1"/>
</dbReference>
<feature type="non-terminal residue" evidence="3">
    <location>
        <position position="1"/>
    </location>
</feature>
<dbReference type="InterPro" id="IPR001969">
    <property type="entry name" value="Aspartic_peptidase_AS"/>
</dbReference>
<dbReference type="InterPro" id="IPR001995">
    <property type="entry name" value="Peptidase_A2_cat"/>
</dbReference>
<organism evidence="3">
    <name type="scientific">uncultured Sulfurovum sp</name>
    <dbReference type="NCBI Taxonomy" id="269237"/>
    <lineage>
        <taxon>Bacteria</taxon>
        <taxon>Pseudomonadati</taxon>
        <taxon>Campylobacterota</taxon>
        <taxon>Epsilonproteobacteria</taxon>
        <taxon>Campylobacterales</taxon>
        <taxon>Sulfurovaceae</taxon>
        <taxon>Sulfurovum</taxon>
        <taxon>environmental samples</taxon>
    </lineage>
</organism>
<evidence type="ECO:0000256" key="1">
    <source>
        <dbReference type="ARBA" id="ARBA00022801"/>
    </source>
</evidence>
<reference evidence="3" key="1">
    <citation type="submission" date="2020-01" db="EMBL/GenBank/DDBJ databases">
        <authorList>
            <person name="Meier V. D."/>
            <person name="Meier V D."/>
        </authorList>
    </citation>
    <scope>NUCLEOTIDE SEQUENCE</scope>
    <source>
        <strain evidence="3">HLG_WM_MAG_02</strain>
    </source>
</reference>
<evidence type="ECO:0000313" key="3">
    <source>
        <dbReference type="EMBL" id="CAA6817254.1"/>
    </source>
</evidence>
<dbReference type="SUPFAM" id="SSF50630">
    <property type="entry name" value="Acid proteases"/>
    <property type="match status" value="1"/>
</dbReference>
<dbReference type="InterPro" id="IPR021109">
    <property type="entry name" value="Peptidase_aspartic_dom_sf"/>
</dbReference>
<dbReference type="InterPro" id="IPR034122">
    <property type="entry name" value="Retropepsin-like_bacterial"/>
</dbReference>
<feature type="domain" description="Peptidase A2" evidence="2">
    <location>
        <begin position="128"/>
        <end position="205"/>
    </location>
</feature>
<protein>
    <recommendedName>
        <fullName evidence="2">Peptidase A2 domain-containing protein</fullName>
    </recommendedName>
</protein>
<proteinExistence type="predicted"/>
<keyword evidence="1" id="KW-0378">Hydrolase</keyword>
<dbReference type="AlphaFoldDB" id="A0A6S6TD37"/>